<dbReference type="GO" id="GO:0016791">
    <property type="term" value="F:phosphatase activity"/>
    <property type="evidence" value="ECO:0007669"/>
    <property type="project" value="TreeGrafter"/>
</dbReference>
<feature type="domain" description="Calcineurin-like phosphoesterase" evidence="1">
    <location>
        <begin position="169"/>
        <end position="319"/>
    </location>
</feature>
<dbReference type="EMBL" id="NXLZ01000007">
    <property type="protein sequence ID" value="TKX30779.1"/>
    <property type="molecule type" value="Genomic_DNA"/>
</dbReference>
<proteinExistence type="predicted"/>
<dbReference type="GO" id="GO:0005737">
    <property type="term" value="C:cytoplasm"/>
    <property type="evidence" value="ECO:0007669"/>
    <property type="project" value="TreeGrafter"/>
</dbReference>
<sequence length="394" mass="46660">MRILLILRGNYYAGQEEFIAQNKLQDYTLDLNFFRLLSGSVKEVASEYRNLNTKNDTQLYKILLTLLELRMQKGEFCIVNTYDQVLKNYKELANKYRYAVYIVEFKSSLEQCFTKNIRKAKEKGFLIPYALLERMHFLLEKTPKKYPILTPQNWRECLYKSPDLSAYKKIHHIGDIQGCYSVLREYIKKIKEDEYYIFLGDYINRGIENGKVLKFLLKICEKENVCLLEGNHEKYLINWANGEFTNSKEFNENTLKDFRKEKLTPNDAQKFYPYLKECLYYKFEDKLIFCSHGGVNVLPLEPWQISFIPSYDFIYGVGHCENSQSIANQFCNLNKENIYQIFGHRNREKLPTQIAKRVFLCEGKIDAGGYLRVVTLNKEGFKCIEIKNNVYKKK</sequence>
<dbReference type="CDD" id="cd00144">
    <property type="entry name" value="MPP_PPP_family"/>
    <property type="match status" value="1"/>
</dbReference>
<dbReference type="Pfam" id="PF00149">
    <property type="entry name" value="Metallophos"/>
    <property type="match status" value="1"/>
</dbReference>
<dbReference type="InterPro" id="IPR027417">
    <property type="entry name" value="P-loop_NTPase"/>
</dbReference>
<keyword evidence="3" id="KW-1185">Reference proteome</keyword>
<protein>
    <submittedName>
        <fullName evidence="2">Serine/threonine protein phosphatase</fullName>
    </submittedName>
</protein>
<accession>A0A4U7BHA9</accession>
<name>A0A4U7BHA9_9BACT</name>
<dbReference type="OrthoDB" id="9807890at2"/>
<dbReference type="GO" id="GO:0110154">
    <property type="term" value="P:RNA decapping"/>
    <property type="evidence" value="ECO:0007669"/>
    <property type="project" value="TreeGrafter"/>
</dbReference>
<dbReference type="PANTHER" id="PTHR42850:SF4">
    <property type="entry name" value="ZINC-DEPENDENT ENDOPOLYPHOSPHATASE"/>
    <property type="match status" value="1"/>
</dbReference>
<evidence type="ECO:0000313" key="3">
    <source>
        <dbReference type="Proteomes" id="UP000308838"/>
    </source>
</evidence>
<dbReference type="InterPro" id="IPR029052">
    <property type="entry name" value="Metallo-depent_PP-like"/>
</dbReference>
<dbReference type="Gene3D" id="3.40.50.300">
    <property type="entry name" value="P-loop containing nucleotide triphosphate hydrolases"/>
    <property type="match status" value="1"/>
</dbReference>
<organism evidence="2 3">
    <name type="scientific">Campylobacter estrildidarum</name>
    <dbReference type="NCBI Taxonomy" id="2510189"/>
    <lineage>
        <taxon>Bacteria</taxon>
        <taxon>Pseudomonadati</taxon>
        <taxon>Campylobacterota</taxon>
        <taxon>Epsilonproteobacteria</taxon>
        <taxon>Campylobacterales</taxon>
        <taxon>Campylobacteraceae</taxon>
        <taxon>Campylobacter</taxon>
    </lineage>
</organism>
<reference evidence="2 3" key="1">
    <citation type="submission" date="2018-05" db="EMBL/GenBank/DDBJ databases">
        <title>Novel Campyloabacter and Helicobacter Species and Strains.</title>
        <authorList>
            <person name="Mannion A.J."/>
            <person name="Shen Z."/>
            <person name="Fox J.G."/>
        </authorList>
    </citation>
    <scope>NUCLEOTIDE SEQUENCE [LARGE SCALE GENOMIC DNA]</scope>
    <source>
        <strain evidence="3">MIT17-664</strain>
    </source>
</reference>
<evidence type="ECO:0000259" key="1">
    <source>
        <dbReference type="Pfam" id="PF00149"/>
    </source>
</evidence>
<dbReference type="Gene3D" id="3.60.21.10">
    <property type="match status" value="1"/>
</dbReference>
<evidence type="ECO:0000313" key="2">
    <source>
        <dbReference type="EMBL" id="TKX30779.1"/>
    </source>
</evidence>
<dbReference type="AlphaFoldDB" id="A0A4U7BHA9"/>
<dbReference type="SUPFAM" id="SSF56300">
    <property type="entry name" value="Metallo-dependent phosphatases"/>
    <property type="match status" value="1"/>
</dbReference>
<dbReference type="InterPro" id="IPR050126">
    <property type="entry name" value="Ap4A_hydrolase"/>
</dbReference>
<dbReference type="InterPro" id="IPR004843">
    <property type="entry name" value="Calcineurin-like_PHP"/>
</dbReference>
<dbReference type="PANTHER" id="PTHR42850">
    <property type="entry name" value="METALLOPHOSPHOESTERASE"/>
    <property type="match status" value="1"/>
</dbReference>
<gene>
    <name evidence="2" type="ORF">CQA69_04785</name>
</gene>
<dbReference type="Proteomes" id="UP000308838">
    <property type="component" value="Unassembled WGS sequence"/>
</dbReference>
<dbReference type="GO" id="GO:0008803">
    <property type="term" value="F:bis(5'-nucleosyl)-tetraphosphatase (symmetrical) activity"/>
    <property type="evidence" value="ECO:0007669"/>
    <property type="project" value="TreeGrafter"/>
</dbReference>
<comment type="caution">
    <text evidence="2">The sequence shown here is derived from an EMBL/GenBank/DDBJ whole genome shotgun (WGS) entry which is preliminary data.</text>
</comment>
<dbReference type="RefSeq" id="WP_137620662.1">
    <property type="nucleotide sequence ID" value="NZ_NXLZ01000007.1"/>
</dbReference>